<reference evidence="7 8" key="1">
    <citation type="journal article" date="2019" name="Sci. Rep.">
        <title>Sulfobacillus thermotolerans: new insights into resistance and metabolic capacities of acidophilic chemolithotrophs.</title>
        <authorList>
            <person name="Panyushkina A.E."/>
            <person name="Babenko V.V."/>
            <person name="Nikitina A.S."/>
            <person name="Selezneva O.V."/>
            <person name="Tsaplina I.A."/>
            <person name="Letarova M.A."/>
            <person name="Kostryukova E.S."/>
            <person name="Letarov A.V."/>
        </authorList>
    </citation>
    <scope>NUCLEOTIDE SEQUENCE [LARGE SCALE GENOMIC DNA]</scope>
    <source>
        <strain evidence="7 8">Kr1</strain>
    </source>
</reference>
<dbReference type="Gene3D" id="1.20.1740.10">
    <property type="entry name" value="Amino acid/polyamine transporter I"/>
    <property type="match status" value="1"/>
</dbReference>
<dbReference type="EMBL" id="CP019454">
    <property type="protein sequence ID" value="AUW94410.1"/>
    <property type="molecule type" value="Genomic_DNA"/>
</dbReference>
<dbReference type="PANTHER" id="PTHR45649">
    <property type="entry name" value="AMINO-ACID PERMEASE BAT1"/>
    <property type="match status" value="1"/>
</dbReference>
<dbReference type="Proteomes" id="UP000325292">
    <property type="component" value="Chromosome"/>
</dbReference>
<feature type="transmembrane region" description="Helical" evidence="6">
    <location>
        <begin position="410"/>
        <end position="432"/>
    </location>
</feature>
<evidence type="ECO:0000256" key="6">
    <source>
        <dbReference type="SAM" id="Phobius"/>
    </source>
</evidence>
<evidence type="ECO:0000313" key="8">
    <source>
        <dbReference type="Proteomes" id="UP000325292"/>
    </source>
</evidence>
<evidence type="ECO:0000256" key="3">
    <source>
        <dbReference type="ARBA" id="ARBA00022692"/>
    </source>
</evidence>
<organism evidence="7 8">
    <name type="scientific">Sulfobacillus thermotolerans</name>
    <dbReference type="NCBI Taxonomy" id="338644"/>
    <lineage>
        <taxon>Bacteria</taxon>
        <taxon>Bacillati</taxon>
        <taxon>Bacillota</taxon>
        <taxon>Clostridia</taxon>
        <taxon>Eubacteriales</taxon>
        <taxon>Clostridiales Family XVII. Incertae Sedis</taxon>
        <taxon>Sulfobacillus</taxon>
    </lineage>
</organism>
<dbReference type="Pfam" id="PF13520">
    <property type="entry name" value="AA_permease_2"/>
    <property type="match status" value="1"/>
</dbReference>
<evidence type="ECO:0000313" key="7">
    <source>
        <dbReference type="EMBL" id="AUW94410.1"/>
    </source>
</evidence>
<gene>
    <name evidence="7" type="ORF">BXT84_11040</name>
</gene>
<protein>
    <recommendedName>
        <fullName evidence="9">Amino acid permease</fullName>
    </recommendedName>
</protein>
<feature type="transmembrane region" description="Helical" evidence="6">
    <location>
        <begin position="61"/>
        <end position="84"/>
    </location>
</feature>
<keyword evidence="8" id="KW-1185">Reference proteome</keyword>
<dbReference type="PIRSF" id="PIRSF006060">
    <property type="entry name" value="AA_transporter"/>
    <property type="match status" value="1"/>
</dbReference>
<dbReference type="InterPro" id="IPR002293">
    <property type="entry name" value="AA/rel_permease1"/>
</dbReference>
<feature type="transmembrane region" description="Helical" evidence="6">
    <location>
        <begin position="350"/>
        <end position="370"/>
    </location>
</feature>
<name>A0ABN5H142_9FIRM</name>
<feature type="transmembrane region" description="Helical" evidence="6">
    <location>
        <begin position="30"/>
        <end position="55"/>
    </location>
</feature>
<feature type="transmembrane region" description="Helical" evidence="6">
    <location>
        <begin position="444"/>
        <end position="468"/>
    </location>
</feature>
<dbReference type="PANTHER" id="PTHR45649:SF26">
    <property type="entry name" value="OS04G0435100 PROTEIN"/>
    <property type="match status" value="1"/>
</dbReference>
<keyword evidence="4 6" id="KW-1133">Transmembrane helix</keyword>
<feature type="transmembrane region" description="Helical" evidence="6">
    <location>
        <begin position="250"/>
        <end position="270"/>
    </location>
</feature>
<evidence type="ECO:0008006" key="9">
    <source>
        <dbReference type="Google" id="ProtNLM"/>
    </source>
</evidence>
<evidence type="ECO:0000256" key="4">
    <source>
        <dbReference type="ARBA" id="ARBA00022989"/>
    </source>
</evidence>
<keyword evidence="3 6" id="KW-0812">Transmembrane</keyword>
<proteinExistence type="predicted"/>
<feature type="transmembrane region" description="Helical" evidence="6">
    <location>
        <begin position="212"/>
        <end position="230"/>
    </location>
</feature>
<evidence type="ECO:0000256" key="2">
    <source>
        <dbReference type="ARBA" id="ARBA00022448"/>
    </source>
</evidence>
<comment type="subcellular location">
    <subcellularLocation>
        <location evidence="1">Membrane</location>
        <topology evidence="1">Multi-pass membrane protein</topology>
    </subcellularLocation>
</comment>
<evidence type="ECO:0000256" key="5">
    <source>
        <dbReference type="ARBA" id="ARBA00023136"/>
    </source>
</evidence>
<sequence>MERNPNQMDLDQQHLEQFGYKQELQRTLKFFSNFGVAFTYLSPVVGFYSLFGFGLQTGGPAFFWGIPLVVLGQLMVVLIFSELAAKYPLAGALYQWARRLMGGGYGWFVGWFYGWALLITITAVDYGGAPYIASALGIGGTQSQLIVITLIMVVIQTLINMLGITRLSILINIGVAMEVLGTLGIGVILLFYSHQPMGIVDTTMGVQGHHSYWPVFLLALLFSGFIFYGFESAADVAEEVIDPRRRVPKAMIWALLVGGATTMFAVFAFLHATPNMALAMNAARTPNPVTYILSATVGVTFSKIFLWVVIVAFLSCGAAVEAAATRVFYSYARDQVIPFHRFLSYVSPKYHTPINALWVSAIIALLLSLSARFESILTSFAVVGIYLAFQMIMLGALIARSRGVKADKLFTLRGWAWPINIVALIYGIGMIINLARPTTPSAPWYIDYEVILATSVIIVAGFMVYYLSPAAHQARHLKKESVISAESGQSGGLL</sequence>
<accession>A0ABN5H142</accession>
<evidence type="ECO:0000256" key="1">
    <source>
        <dbReference type="ARBA" id="ARBA00004141"/>
    </source>
</evidence>
<keyword evidence="5 6" id="KW-0472">Membrane</keyword>
<keyword evidence="2" id="KW-0813">Transport</keyword>
<feature type="transmembrane region" description="Helical" evidence="6">
    <location>
        <begin position="105"/>
        <end position="124"/>
    </location>
</feature>
<feature type="transmembrane region" description="Helical" evidence="6">
    <location>
        <begin position="169"/>
        <end position="192"/>
    </location>
</feature>
<feature type="transmembrane region" description="Helical" evidence="6">
    <location>
        <begin position="144"/>
        <end position="162"/>
    </location>
</feature>
<feature type="transmembrane region" description="Helical" evidence="6">
    <location>
        <begin position="376"/>
        <end position="398"/>
    </location>
</feature>